<comment type="caution">
    <text evidence="1">The sequence shown here is derived from an EMBL/GenBank/DDBJ whole genome shotgun (WGS) entry which is preliminary data.</text>
</comment>
<dbReference type="AlphaFoldDB" id="A0A8I3A4C6"/>
<dbReference type="EMBL" id="JAGFBS010000039">
    <property type="protein sequence ID" value="KAG6371138.1"/>
    <property type="molecule type" value="Genomic_DNA"/>
</dbReference>
<gene>
    <name evidence="1" type="ORF">JVT61DRAFT_9905</name>
</gene>
<dbReference type="OrthoDB" id="2688374at2759"/>
<name>A0A8I3A4C6_9AGAM</name>
<evidence type="ECO:0000313" key="1">
    <source>
        <dbReference type="EMBL" id="KAG6371138.1"/>
    </source>
</evidence>
<evidence type="ECO:0000313" key="2">
    <source>
        <dbReference type="Proteomes" id="UP000683000"/>
    </source>
</evidence>
<dbReference type="Proteomes" id="UP000683000">
    <property type="component" value="Unassembled WGS sequence"/>
</dbReference>
<accession>A0A8I3A4C6</accession>
<reference evidence="1" key="1">
    <citation type="submission" date="2021-03" db="EMBL/GenBank/DDBJ databases">
        <title>Evolutionary innovations through gain and loss of genes in the ectomycorrhizal Boletales.</title>
        <authorList>
            <person name="Wu G."/>
            <person name="Miyauchi S."/>
            <person name="Morin E."/>
            <person name="Yang Z.-L."/>
            <person name="Xu J."/>
            <person name="Martin F.M."/>
        </authorList>
    </citation>
    <scope>NUCLEOTIDE SEQUENCE</scope>
    <source>
        <strain evidence="1">BR01</strain>
    </source>
</reference>
<sequence>MTPDLSIILMPMNETAKNYELPIIGECTFSQDRLHLEYKLQCEIEAHPEVIMVVMIIVSEVKDYHCPHLEELKVWDVFSAEPECRDFESFLSLRELLLPGNSSVVKPVRVTGRALCNISNVKYYVWVKNNAGDNINITNRDPEYMAHGVCNLNLAPNFTA</sequence>
<protein>
    <submittedName>
        <fullName evidence="1">Uncharacterized protein</fullName>
    </submittedName>
</protein>
<keyword evidence="2" id="KW-1185">Reference proteome</keyword>
<organism evidence="1 2">
    <name type="scientific">Boletus reticuloceps</name>
    <dbReference type="NCBI Taxonomy" id="495285"/>
    <lineage>
        <taxon>Eukaryota</taxon>
        <taxon>Fungi</taxon>
        <taxon>Dikarya</taxon>
        <taxon>Basidiomycota</taxon>
        <taxon>Agaricomycotina</taxon>
        <taxon>Agaricomycetes</taxon>
        <taxon>Agaricomycetidae</taxon>
        <taxon>Boletales</taxon>
        <taxon>Boletineae</taxon>
        <taxon>Boletaceae</taxon>
        <taxon>Boletoideae</taxon>
        <taxon>Boletus</taxon>
    </lineage>
</organism>
<proteinExistence type="predicted"/>